<dbReference type="InterPro" id="IPR003661">
    <property type="entry name" value="HisK_dim/P_dom"/>
</dbReference>
<dbReference type="PANTHER" id="PTHR43047">
    <property type="entry name" value="TWO-COMPONENT HISTIDINE PROTEIN KINASE"/>
    <property type="match status" value="1"/>
</dbReference>
<dbReference type="EMBL" id="CP009516">
    <property type="protein sequence ID" value="AKB77906.1"/>
    <property type="molecule type" value="Genomic_DNA"/>
</dbReference>
<keyword evidence="5" id="KW-0808">Transferase</keyword>
<keyword evidence="7 15" id="KW-0418">Kinase</keyword>
<dbReference type="SMART" id="SM00091">
    <property type="entry name" value="PAS"/>
    <property type="match status" value="1"/>
</dbReference>
<evidence type="ECO:0000256" key="6">
    <source>
        <dbReference type="ARBA" id="ARBA00022741"/>
    </source>
</evidence>
<dbReference type="Gene3D" id="3.30.565.10">
    <property type="entry name" value="Histidine kinase-like ATPase, C-terminal domain"/>
    <property type="match status" value="1"/>
</dbReference>
<evidence type="ECO:0000256" key="4">
    <source>
        <dbReference type="ARBA" id="ARBA00022553"/>
    </source>
</evidence>
<dbReference type="InterPro" id="IPR004358">
    <property type="entry name" value="Sig_transdc_His_kin-like_C"/>
</dbReference>
<evidence type="ECO:0000256" key="3">
    <source>
        <dbReference type="ARBA" id="ARBA00012438"/>
    </source>
</evidence>
<keyword evidence="4" id="KW-0597">Phosphoprotein</keyword>
<dbReference type="EC" id="2.7.13.3" evidence="3"/>
<evidence type="ECO:0000259" key="14">
    <source>
        <dbReference type="PROSITE" id="PS50112"/>
    </source>
</evidence>
<gene>
    <name evidence="15" type="ORF">MSHOH_1423</name>
</gene>
<evidence type="ECO:0000256" key="12">
    <source>
        <dbReference type="SAM" id="Phobius"/>
    </source>
</evidence>
<dbReference type="GO" id="GO:0009927">
    <property type="term" value="F:histidine phosphotransfer kinase activity"/>
    <property type="evidence" value="ECO:0007669"/>
    <property type="project" value="TreeGrafter"/>
</dbReference>
<comment type="catalytic activity">
    <reaction evidence="1">
        <text>ATP + protein L-histidine = ADP + protein N-phospho-L-histidine.</text>
        <dbReference type="EC" id="2.7.13.3"/>
    </reaction>
</comment>
<dbReference type="InterPro" id="IPR000014">
    <property type="entry name" value="PAS"/>
</dbReference>
<evidence type="ECO:0000256" key="9">
    <source>
        <dbReference type="ARBA" id="ARBA00023012"/>
    </source>
</evidence>
<protein>
    <recommendedName>
        <fullName evidence="3">histidine kinase</fullName>
        <ecNumber evidence="3">2.7.13.3</ecNumber>
    </recommendedName>
</protein>
<dbReference type="PANTHER" id="PTHR43047:SF72">
    <property type="entry name" value="OSMOSENSING HISTIDINE PROTEIN KINASE SLN1"/>
    <property type="match status" value="1"/>
</dbReference>
<dbReference type="InterPro" id="IPR035965">
    <property type="entry name" value="PAS-like_dom_sf"/>
</dbReference>
<evidence type="ECO:0000256" key="10">
    <source>
        <dbReference type="ARBA" id="ARBA00023136"/>
    </source>
</evidence>
<evidence type="ECO:0000256" key="11">
    <source>
        <dbReference type="ARBA" id="ARBA00023306"/>
    </source>
</evidence>
<dbReference type="PRINTS" id="PR00344">
    <property type="entry name" value="BCTRLSENSOR"/>
</dbReference>
<dbReference type="GO" id="GO:0005524">
    <property type="term" value="F:ATP binding"/>
    <property type="evidence" value="ECO:0007669"/>
    <property type="project" value="UniProtKB-KW"/>
</dbReference>
<dbReference type="PROSITE" id="PS50112">
    <property type="entry name" value="PAS"/>
    <property type="match status" value="1"/>
</dbReference>
<dbReference type="RefSeq" id="WP_052730757.1">
    <property type="nucleotide sequence ID" value="NZ_CP009516.1"/>
</dbReference>
<dbReference type="SUPFAM" id="SSF55874">
    <property type="entry name" value="ATPase domain of HSP90 chaperone/DNA topoisomerase II/histidine kinase"/>
    <property type="match status" value="1"/>
</dbReference>
<evidence type="ECO:0000256" key="2">
    <source>
        <dbReference type="ARBA" id="ARBA00004370"/>
    </source>
</evidence>
<dbReference type="GeneID" id="25419397"/>
<feature type="transmembrane region" description="Helical" evidence="12">
    <location>
        <begin position="79"/>
        <end position="98"/>
    </location>
</feature>
<evidence type="ECO:0000256" key="7">
    <source>
        <dbReference type="ARBA" id="ARBA00022777"/>
    </source>
</evidence>
<reference evidence="15 16" key="1">
    <citation type="submission" date="2014-07" db="EMBL/GenBank/DDBJ databases">
        <title>Methanogenic archaea and the global carbon cycle.</title>
        <authorList>
            <person name="Henriksen J.R."/>
            <person name="Luke J."/>
            <person name="Reinhart S."/>
            <person name="Benedict M.N."/>
            <person name="Youngblut N.D."/>
            <person name="Metcalf M.E."/>
            <person name="Whitaker R.J."/>
            <person name="Metcalf W.W."/>
        </authorList>
    </citation>
    <scope>NUCLEOTIDE SEQUENCE [LARGE SCALE GENOMIC DNA]</scope>
    <source>
        <strain evidence="15 16">HB-1</strain>
    </source>
</reference>
<dbReference type="SMART" id="SM00388">
    <property type="entry name" value="HisKA"/>
    <property type="match status" value="1"/>
</dbReference>
<dbReference type="GO" id="GO:0005886">
    <property type="term" value="C:plasma membrane"/>
    <property type="evidence" value="ECO:0007669"/>
    <property type="project" value="TreeGrafter"/>
</dbReference>
<dbReference type="FunFam" id="1.10.287.130:FF:000038">
    <property type="entry name" value="Sensory transduction histidine kinase"/>
    <property type="match status" value="1"/>
</dbReference>
<keyword evidence="9" id="KW-0902">Two-component regulatory system</keyword>
<dbReference type="Gene3D" id="3.30.450.20">
    <property type="entry name" value="PAS domain"/>
    <property type="match status" value="1"/>
</dbReference>
<dbReference type="Proteomes" id="UP000033101">
    <property type="component" value="Chromosome"/>
</dbReference>
<sequence length="486" mass="54895">MAEIYYFSEAALLEVMAMKSDQEDMDPLRLKEWFSKPYSVAVTTILLFLLVFYRAWLYIANWLESVLVNGLTPGDVTFIKALTFILVLLTANIFHMILSRQVGLLRTVEDQEKKLFLCELKFQNFIDNVPDVAVQGFDPDCTVIYWNTASEKMYGYPKNEAIGKKLTELIVPNETENDFLKIISSMEKDRTYVCASENTFLTKKKEKIPVFSSYSGVQIPEDRLEIFSMEIDLTERKRMEQSLLEAKEAAEASSTAKSKFLASMSHEIRTPLNAVIGFSDLLINNFAGPLNEKQMRYAKNISVSGRHLLGLINDILDLSKAESGKMEIQCQQVSVSLIVREIVEVMRPVANHKGITIITDIEPDVGTIEADIGKLKQILYNLIGNASKFSNDGGNITIRVRTAEKFMQFEVEDQGTGIKEEDLPKLFKPFSQVLGSEEEKHEGTGLGLSLVKKLVELHGGEVWVKSEYGKYSIFGFSLPLQRLAIE</sequence>
<dbReference type="PROSITE" id="PS50109">
    <property type="entry name" value="HIS_KIN"/>
    <property type="match status" value="1"/>
</dbReference>
<dbReference type="Gene3D" id="1.10.287.130">
    <property type="match status" value="1"/>
</dbReference>
<dbReference type="KEGG" id="mhor:MSHOH_1423"/>
<dbReference type="HOGENOM" id="CLU_000445_89_2_2"/>
<dbReference type="Pfam" id="PF13426">
    <property type="entry name" value="PAS_9"/>
    <property type="match status" value="1"/>
</dbReference>
<keyword evidence="8" id="KW-0067">ATP-binding</keyword>
<dbReference type="CDD" id="cd00130">
    <property type="entry name" value="PAS"/>
    <property type="match status" value="1"/>
</dbReference>
<accession>A0A0E3SAQ5</accession>
<keyword evidence="6" id="KW-0547">Nucleotide-binding</keyword>
<organism evidence="15 16">
    <name type="scientific">Methanosarcina horonobensis HB-1 = JCM 15518</name>
    <dbReference type="NCBI Taxonomy" id="1434110"/>
    <lineage>
        <taxon>Archaea</taxon>
        <taxon>Methanobacteriati</taxon>
        <taxon>Methanobacteriota</taxon>
        <taxon>Stenosarchaea group</taxon>
        <taxon>Methanomicrobia</taxon>
        <taxon>Methanosarcinales</taxon>
        <taxon>Methanosarcinaceae</taxon>
        <taxon>Methanosarcina</taxon>
    </lineage>
</organism>
<name>A0A0E3SAQ5_9EURY</name>
<dbReference type="AlphaFoldDB" id="A0A0E3SAQ5"/>
<dbReference type="CDD" id="cd16922">
    <property type="entry name" value="HATPase_EvgS-ArcB-TorS-like"/>
    <property type="match status" value="1"/>
</dbReference>
<dbReference type="PATRIC" id="fig|1434110.4.peg.1774"/>
<proteinExistence type="predicted"/>
<dbReference type="OrthoDB" id="342253at2157"/>
<keyword evidence="16" id="KW-1185">Reference proteome</keyword>
<dbReference type="Pfam" id="PF02518">
    <property type="entry name" value="HATPase_c"/>
    <property type="match status" value="1"/>
</dbReference>
<dbReference type="InterPro" id="IPR005467">
    <property type="entry name" value="His_kinase_dom"/>
</dbReference>
<evidence type="ECO:0000256" key="1">
    <source>
        <dbReference type="ARBA" id="ARBA00000085"/>
    </source>
</evidence>
<keyword evidence="12" id="KW-0812">Transmembrane</keyword>
<dbReference type="SUPFAM" id="SSF55785">
    <property type="entry name" value="PYP-like sensor domain (PAS domain)"/>
    <property type="match status" value="1"/>
</dbReference>
<dbReference type="Pfam" id="PF00512">
    <property type="entry name" value="HisKA"/>
    <property type="match status" value="1"/>
</dbReference>
<dbReference type="CDD" id="cd00082">
    <property type="entry name" value="HisKA"/>
    <property type="match status" value="1"/>
</dbReference>
<dbReference type="InterPro" id="IPR036097">
    <property type="entry name" value="HisK_dim/P_sf"/>
</dbReference>
<dbReference type="FunFam" id="3.30.565.10:FF:000010">
    <property type="entry name" value="Sensor histidine kinase RcsC"/>
    <property type="match status" value="1"/>
</dbReference>
<dbReference type="InterPro" id="IPR036890">
    <property type="entry name" value="HATPase_C_sf"/>
</dbReference>
<evidence type="ECO:0000313" key="16">
    <source>
        <dbReference type="Proteomes" id="UP000033101"/>
    </source>
</evidence>
<dbReference type="STRING" id="1434110.MSHOH_1423"/>
<evidence type="ECO:0000256" key="8">
    <source>
        <dbReference type="ARBA" id="ARBA00022840"/>
    </source>
</evidence>
<evidence type="ECO:0000313" key="15">
    <source>
        <dbReference type="EMBL" id="AKB77906.1"/>
    </source>
</evidence>
<dbReference type="SMART" id="SM00387">
    <property type="entry name" value="HATPase_c"/>
    <property type="match status" value="1"/>
</dbReference>
<keyword evidence="10 12" id="KW-0472">Membrane</keyword>
<dbReference type="NCBIfam" id="TIGR00229">
    <property type="entry name" value="sensory_box"/>
    <property type="match status" value="1"/>
</dbReference>
<evidence type="ECO:0000256" key="5">
    <source>
        <dbReference type="ARBA" id="ARBA00022679"/>
    </source>
</evidence>
<feature type="transmembrane region" description="Helical" evidence="12">
    <location>
        <begin position="38"/>
        <end position="59"/>
    </location>
</feature>
<dbReference type="InterPro" id="IPR003594">
    <property type="entry name" value="HATPase_dom"/>
</dbReference>
<comment type="subcellular location">
    <subcellularLocation>
        <location evidence="2">Membrane</location>
    </subcellularLocation>
</comment>
<dbReference type="SUPFAM" id="SSF47384">
    <property type="entry name" value="Homodimeric domain of signal transducing histidine kinase"/>
    <property type="match status" value="1"/>
</dbReference>
<keyword evidence="12" id="KW-1133">Transmembrane helix</keyword>
<keyword evidence="11" id="KW-0131">Cell cycle</keyword>
<feature type="domain" description="Histidine kinase" evidence="13">
    <location>
        <begin position="263"/>
        <end position="482"/>
    </location>
</feature>
<dbReference type="GO" id="GO:0000155">
    <property type="term" value="F:phosphorelay sensor kinase activity"/>
    <property type="evidence" value="ECO:0007669"/>
    <property type="project" value="InterPro"/>
</dbReference>
<feature type="domain" description="PAS" evidence="14">
    <location>
        <begin position="138"/>
        <end position="176"/>
    </location>
</feature>
<evidence type="ECO:0000259" key="13">
    <source>
        <dbReference type="PROSITE" id="PS50109"/>
    </source>
</evidence>